<proteinExistence type="predicted"/>
<accession>A0AAU8N313</accession>
<dbReference type="EMBL" id="CP159925">
    <property type="protein sequence ID" value="XCO77480.1"/>
    <property type="molecule type" value="Genomic_DNA"/>
</dbReference>
<dbReference type="Pfam" id="PF13332">
    <property type="entry name" value="Fil_haemagg_2"/>
    <property type="match status" value="1"/>
</dbReference>
<reference evidence="2" key="1">
    <citation type="submission" date="2024-06" db="EMBL/GenBank/DDBJ databases">
        <authorList>
            <person name="Li S."/>
        </authorList>
    </citation>
    <scope>NUCLEOTIDE SEQUENCE</scope>
    <source>
        <strain evidence="2">SR10</strain>
    </source>
</reference>
<dbReference type="AlphaFoldDB" id="A0AAU8N313"/>
<dbReference type="InterPro" id="IPR025157">
    <property type="entry name" value="Hemagglutinin_rpt"/>
</dbReference>
<protein>
    <submittedName>
        <fullName evidence="2">Hemagglutinin repeat-containing protein</fullName>
    </submittedName>
</protein>
<dbReference type="RefSeq" id="WP_363800833.1">
    <property type="nucleotide sequence ID" value="NZ_CP159925.1"/>
</dbReference>
<name>A0AAU8N313_9GAMM</name>
<dbReference type="GO" id="GO:0003824">
    <property type="term" value="F:catalytic activity"/>
    <property type="evidence" value="ECO:0007669"/>
    <property type="project" value="UniProtKB-ARBA"/>
</dbReference>
<gene>
    <name evidence="2" type="ORF">ABU614_10210</name>
</gene>
<organism evidence="2">
    <name type="scientific">Lysobacter firmicutimachus</name>
    <dbReference type="NCBI Taxonomy" id="1792846"/>
    <lineage>
        <taxon>Bacteria</taxon>
        <taxon>Pseudomonadati</taxon>
        <taxon>Pseudomonadota</taxon>
        <taxon>Gammaproteobacteria</taxon>
        <taxon>Lysobacterales</taxon>
        <taxon>Lysobacteraceae</taxon>
        <taxon>Lysobacter</taxon>
    </lineage>
</organism>
<feature type="region of interest" description="Disordered" evidence="1">
    <location>
        <begin position="219"/>
        <end position="256"/>
    </location>
</feature>
<evidence type="ECO:0000256" key="1">
    <source>
        <dbReference type="SAM" id="MobiDB-lite"/>
    </source>
</evidence>
<evidence type="ECO:0000313" key="2">
    <source>
        <dbReference type="EMBL" id="XCO77480.1"/>
    </source>
</evidence>
<sequence length="739" mass="76594">MATEGDLTVTGSKVAGQNVLLDAARNLTLQSAKETSSQHSTSKSGGGGVGVLVGQSGMGFYVEANASRGKADGDSVTHAETTIDAANTLVLRSGGNTTLQGAQARGEQVIARVGGDLSLISQQDTDHFKSKDQSAGGQVVIGVGSSASVSYNQNKIDSDYKSVTEQTGIAAGKGGFDIELGGTTTLTGAAIASTADAARNRLSTQALVATDLQNSAKYSASSVGGTVGTNGGSPNLGMPQKDDASSTTRSGISAGTLDIRGGDTGAVAKLDRSLTDLQQTGLKPIFDKKEVAETMELGQVASQVGFRAAGDIAARMGWQEGSKEKVILHGVVGAAIAALGGGDALTGVAGAAASQLAFPAIKESLETQGIKEGSSEFNFYLQLAGLAVGAAVGGDSGGSVALAGIQNNYLRHQDVTLLAKKLAKCEADDSQCRDAVVKEAQRISDSNDAALLACRTQTCIDQHVGRIFQGAWIFSSIYNADQAKDNEEKNAFGQISDLETKSLLLAANMAAGLPREREYIDKNCISTFEQGCRERFLAAVKGGVFTRPSDAVGSGWMWMFENYEAAAGGTKQPHEYRDLTLACARGTINECGGPMDQFNAMRRYAGPGTDGGSMVENGTVSKLAIVAHLGYTTHLINPENSSLINITLPGAHALDPGFVIRRIVPDGKGGFFVDTRGWGTGSSPIFNSNAWADGGVWRINTQTIGADALEFKSPFGASTPIMKCENVTLSNGLVKRVCQ</sequence>